<protein>
    <submittedName>
        <fullName evidence="7">TetR/AcrR family transcriptional regulator</fullName>
    </submittedName>
</protein>
<dbReference type="InterPro" id="IPR036271">
    <property type="entry name" value="Tet_transcr_reg_TetR-rel_C_sf"/>
</dbReference>
<dbReference type="EMBL" id="JANFAV010000015">
    <property type="protein sequence ID" value="MCW6536751.1"/>
    <property type="molecule type" value="Genomic_DNA"/>
</dbReference>
<keyword evidence="8" id="KW-1185">Reference proteome</keyword>
<evidence type="ECO:0000256" key="4">
    <source>
        <dbReference type="PROSITE-ProRule" id="PRU00335"/>
    </source>
</evidence>
<dbReference type="InterPro" id="IPR009057">
    <property type="entry name" value="Homeodomain-like_sf"/>
</dbReference>
<dbReference type="PROSITE" id="PS50977">
    <property type="entry name" value="HTH_TETR_2"/>
    <property type="match status" value="1"/>
</dbReference>
<dbReference type="InterPro" id="IPR050109">
    <property type="entry name" value="HTH-type_TetR-like_transc_reg"/>
</dbReference>
<keyword evidence="2 4" id="KW-0238">DNA-binding</keyword>
<gene>
    <name evidence="7" type="ORF">NEE01_18390</name>
</gene>
<dbReference type="PANTHER" id="PTHR30055">
    <property type="entry name" value="HTH-TYPE TRANSCRIPTIONAL REGULATOR RUTR"/>
    <property type="match status" value="1"/>
</dbReference>
<dbReference type="PANTHER" id="PTHR30055:SF234">
    <property type="entry name" value="HTH-TYPE TRANSCRIPTIONAL REGULATOR BETI"/>
    <property type="match status" value="1"/>
</dbReference>
<dbReference type="RefSeq" id="WP_265270465.1">
    <property type="nucleotide sequence ID" value="NZ_JANFAU010000004.1"/>
</dbReference>
<dbReference type="Gene3D" id="1.10.357.10">
    <property type="entry name" value="Tetracycline Repressor, domain 2"/>
    <property type="match status" value="1"/>
</dbReference>
<evidence type="ECO:0000313" key="8">
    <source>
        <dbReference type="Proteomes" id="UP001165565"/>
    </source>
</evidence>
<dbReference type="Pfam" id="PF00440">
    <property type="entry name" value="TetR_N"/>
    <property type="match status" value="1"/>
</dbReference>
<proteinExistence type="predicted"/>
<name>A0AA42CVL7_9SPHN</name>
<feature type="region of interest" description="Disordered" evidence="5">
    <location>
        <begin position="1"/>
        <end position="31"/>
    </location>
</feature>
<dbReference type="GO" id="GO:0003700">
    <property type="term" value="F:DNA-binding transcription factor activity"/>
    <property type="evidence" value="ECO:0007669"/>
    <property type="project" value="TreeGrafter"/>
</dbReference>
<organism evidence="7 8">
    <name type="scientific">Sphingomonas lycopersici</name>
    <dbReference type="NCBI Taxonomy" id="2951807"/>
    <lineage>
        <taxon>Bacteria</taxon>
        <taxon>Pseudomonadati</taxon>
        <taxon>Pseudomonadota</taxon>
        <taxon>Alphaproteobacteria</taxon>
        <taxon>Sphingomonadales</taxon>
        <taxon>Sphingomonadaceae</taxon>
        <taxon>Sphingomonas</taxon>
    </lineage>
</organism>
<evidence type="ECO:0000259" key="6">
    <source>
        <dbReference type="PROSITE" id="PS50977"/>
    </source>
</evidence>
<evidence type="ECO:0000256" key="2">
    <source>
        <dbReference type="ARBA" id="ARBA00023125"/>
    </source>
</evidence>
<dbReference type="PRINTS" id="PR00455">
    <property type="entry name" value="HTHTETR"/>
</dbReference>
<evidence type="ECO:0000313" key="7">
    <source>
        <dbReference type="EMBL" id="MCW6536751.1"/>
    </source>
</evidence>
<keyword evidence="1" id="KW-0805">Transcription regulation</keyword>
<evidence type="ECO:0000256" key="3">
    <source>
        <dbReference type="ARBA" id="ARBA00023163"/>
    </source>
</evidence>
<evidence type="ECO:0000256" key="5">
    <source>
        <dbReference type="SAM" id="MobiDB-lite"/>
    </source>
</evidence>
<dbReference type="InterPro" id="IPR001647">
    <property type="entry name" value="HTH_TetR"/>
</dbReference>
<feature type="DNA-binding region" description="H-T-H motif" evidence="4">
    <location>
        <begin position="54"/>
        <end position="73"/>
    </location>
</feature>
<evidence type="ECO:0000256" key="1">
    <source>
        <dbReference type="ARBA" id="ARBA00023015"/>
    </source>
</evidence>
<keyword evidence="3" id="KW-0804">Transcription</keyword>
<dbReference type="AlphaFoldDB" id="A0AA42CVL7"/>
<sequence length="224" mass="25668">MTSSIAETNLNSPPQPSRRRKTSRREQQRSVDTRKAILDAALAEFAERGFDGASVRRIGERAALDYTLITYHFRSKDTLWKACAEYAFEQIEAQWDKAIPPDSTMSPSDRVRTEFRAFLRFTVEHTAFHHFMLRENQGSSPRLAWLVENILRKTRERILPQIEAAQADGELINADPDMVYYMLIGMTSVLSSLSGELSQTIGFSLSDEAAVERYWNLIERAVFQ</sequence>
<dbReference type="SUPFAM" id="SSF46689">
    <property type="entry name" value="Homeodomain-like"/>
    <property type="match status" value="1"/>
</dbReference>
<comment type="caution">
    <text evidence="7">The sequence shown here is derived from an EMBL/GenBank/DDBJ whole genome shotgun (WGS) entry which is preliminary data.</text>
</comment>
<accession>A0AA42CVL7</accession>
<feature type="compositionally biased region" description="Polar residues" evidence="5">
    <location>
        <begin position="1"/>
        <end position="11"/>
    </location>
</feature>
<dbReference type="SUPFAM" id="SSF48498">
    <property type="entry name" value="Tetracyclin repressor-like, C-terminal domain"/>
    <property type="match status" value="1"/>
</dbReference>
<dbReference type="GO" id="GO:0000976">
    <property type="term" value="F:transcription cis-regulatory region binding"/>
    <property type="evidence" value="ECO:0007669"/>
    <property type="project" value="TreeGrafter"/>
</dbReference>
<dbReference type="Proteomes" id="UP001165565">
    <property type="component" value="Unassembled WGS sequence"/>
</dbReference>
<reference evidence="7" key="1">
    <citation type="submission" date="2022-06" db="EMBL/GenBank/DDBJ databases">
        <title>Sphingomonas sp. nov. isolated from rhizosphere soil of tomato.</title>
        <authorList>
            <person name="Dong H."/>
            <person name="Gao R."/>
        </authorList>
    </citation>
    <scope>NUCLEOTIDE SEQUENCE</scope>
    <source>
        <strain evidence="7">MMSM24</strain>
    </source>
</reference>
<feature type="domain" description="HTH tetR-type" evidence="6">
    <location>
        <begin position="31"/>
        <end position="91"/>
    </location>
</feature>